<evidence type="ECO:0000313" key="3">
    <source>
        <dbReference type="Proteomes" id="UP001431449"/>
    </source>
</evidence>
<comment type="caution">
    <text evidence="2">The sequence shown here is derived from an EMBL/GenBank/DDBJ whole genome shotgun (WGS) entry which is preliminary data.</text>
</comment>
<sequence length="438" mass="47520">MKGYGMGRCCAANGPVRQLPERRCAMKRSARWVWMGMAALWPLSAAGQGLRTLSVDPQGERVALAGEPSFWAGGKSQYRLFRLAEEGWTEVESISTPVAQTLEFIGDDLLIGGRRMHAVEEDDALEEVGSSDRSGLSALDAMNPIIRGERVLAGLHSFPSSPLHLLQSSQTGWETLAELQAPEALSWMMGGVYADFDANMVAVLLMPMGERCGLLVYEAGGSAWQASGPLFPDLCREGSLAGGGSISIEGGRILIGAYPDAGPEGAPGEAALLERREGEWVETARFQRMTIEGDYTEGGMRPYAFGHRVRLVDSRAHIGSGYQITHSHTASSTRSTVIHNGIFVFVERDGGWMIERHHVHAHPTATFGLDFEVRGNRMFVGSPDEEAAYVFIRGEDGYQLESRLPKEQEASQPTQQAGSDGPETVEEPEPEPEAARGS</sequence>
<feature type="region of interest" description="Disordered" evidence="1">
    <location>
        <begin position="400"/>
        <end position="438"/>
    </location>
</feature>
<dbReference type="EMBL" id="JALNMH010000016">
    <property type="protein sequence ID" value="MCK7595328.1"/>
    <property type="molecule type" value="Genomic_DNA"/>
</dbReference>
<name>A0ABT0GLB6_9GAMM</name>
<evidence type="ECO:0000313" key="2">
    <source>
        <dbReference type="EMBL" id="MCK7595328.1"/>
    </source>
</evidence>
<feature type="compositionally biased region" description="Acidic residues" evidence="1">
    <location>
        <begin position="423"/>
        <end position="432"/>
    </location>
</feature>
<dbReference type="Proteomes" id="UP001431449">
    <property type="component" value="Unassembled WGS sequence"/>
</dbReference>
<protein>
    <submittedName>
        <fullName evidence="2">Uncharacterized protein</fullName>
    </submittedName>
</protein>
<reference evidence="2" key="1">
    <citation type="submission" date="2022-04" db="EMBL/GenBank/DDBJ databases">
        <title>Lysobacter sp. CAU 1642 isolated from sea sand.</title>
        <authorList>
            <person name="Kim W."/>
        </authorList>
    </citation>
    <scope>NUCLEOTIDE SEQUENCE</scope>
    <source>
        <strain evidence="2">CAU 1642</strain>
    </source>
</reference>
<dbReference type="RefSeq" id="WP_248211193.1">
    <property type="nucleotide sequence ID" value="NZ_JALNMH010000016.1"/>
</dbReference>
<keyword evidence="3" id="KW-1185">Reference proteome</keyword>
<organism evidence="2 3">
    <name type="scientific">Pseudomarimonas salicorniae</name>
    <dbReference type="NCBI Taxonomy" id="2933270"/>
    <lineage>
        <taxon>Bacteria</taxon>
        <taxon>Pseudomonadati</taxon>
        <taxon>Pseudomonadota</taxon>
        <taxon>Gammaproteobacteria</taxon>
        <taxon>Lysobacterales</taxon>
        <taxon>Lysobacteraceae</taxon>
        <taxon>Pseudomarimonas</taxon>
    </lineage>
</organism>
<proteinExistence type="predicted"/>
<gene>
    <name evidence="2" type="ORF">M0G41_16840</name>
</gene>
<evidence type="ECO:0000256" key="1">
    <source>
        <dbReference type="SAM" id="MobiDB-lite"/>
    </source>
</evidence>
<accession>A0ABT0GLB6</accession>